<comment type="subcellular location">
    <subcellularLocation>
        <location evidence="1">Nucleus</location>
    </subcellularLocation>
</comment>
<dbReference type="GO" id="GO:0000978">
    <property type="term" value="F:RNA polymerase II cis-regulatory region sequence-specific DNA binding"/>
    <property type="evidence" value="ECO:0007669"/>
    <property type="project" value="TreeGrafter"/>
</dbReference>
<dbReference type="GO" id="GO:0019185">
    <property type="term" value="C:snRNA-activating protein complex"/>
    <property type="evidence" value="ECO:0007669"/>
    <property type="project" value="TreeGrafter"/>
</dbReference>
<evidence type="ECO:0000256" key="5">
    <source>
        <dbReference type="ARBA" id="ARBA00023125"/>
    </source>
</evidence>
<evidence type="ECO:0000256" key="8">
    <source>
        <dbReference type="ARBA" id="ARBA00025193"/>
    </source>
</evidence>
<dbReference type="OrthoDB" id="46583at2759"/>
<evidence type="ECO:0000256" key="10">
    <source>
        <dbReference type="ARBA" id="ARBA00029606"/>
    </source>
</evidence>
<organism evidence="11 12">
    <name type="scientific">Coptotermes formosanus</name>
    <name type="common">Formosan subterranean termite</name>
    <dbReference type="NCBI Taxonomy" id="36987"/>
    <lineage>
        <taxon>Eukaryota</taxon>
        <taxon>Metazoa</taxon>
        <taxon>Ecdysozoa</taxon>
        <taxon>Arthropoda</taxon>
        <taxon>Hexapoda</taxon>
        <taxon>Insecta</taxon>
        <taxon>Pterygota</taxon>
        <taxon>Neoptera</taxon>
        <taxon>Polyneoptera</taxon>
        <taxon>Dictyoptera</taxon>
        <taxon>Blattodea</taxon>
        <taxon>Blattoidea</taxon>
        <taxon>Termitoidae</taxon>
        <taxon>Rhinotermitidae</taxon>
        <taxon>Coptotermes</taxon>
    </lineage>
</organism>
<comment type="function">
    <text evidence="8">Part of the SNAPc complex required for the transcription of both RNA polymerase II and III small-nuclear RNA genes. Binds to the proximal sequence element (PSE), a non-TATA-box basal promoter element common to these 2 types of genes. Recruits TBP and BRF2 to the U6 snRNA TATA box.</text>
</comment>
<dbReference type="Proteomes" id="UP000502823">
    <property type="component" value="Unassembled WGS sequence"/>
</dbReference>
<comment type="subunit">
    <text evidence="9">Part of the SNAPc complex composed of 5 subunits: SNAPC1, SNAPC2, SNAPC3, SNAPC4 and SNAPC5. SNAPC3 interacts with SNAPC1.</text>
</comment>
<evidence type="ECO:0000256" key="7">
    <source>
        <dbReference type="ARBA" id="ARBA00023242"/>
    </source>
</evidence>
<evidence type="ECO:0000313" key="11">
    <source>
        <dbReference type="EMBL" id="GFG36519.1"/>
    </source>
</evidence>
<dbReference type="PANTHER" id="PTHR13421:SF16">
    <property type="entry name" value="SNRNA-ACTIVATING PROTEIN COMPLEX SUBUNIT 3"/>
    <property type="match status" value="1"/>
</dbReference>
<dbReference type="GO" id="GO:0001006">
    <property type="term" value="F:RNA polymerase III type 3 promoter sequence-specific DNA binding"/>
    <property type="evidence" value="ECO:0007669"/>
    <property type="project" value="TreeGrafter"/>
</dbReference>
<evidence type="ECO:0000256" key="9">
    <source>
        <dbReference type="ARBA" id="ARBA00025958"/>
    </source>
</evidence>
<keyword evidence="6" id="KW-0804">Transcription</keyword>
<dbReference type="AlphaFoldDB" id="A0A6L2PVE6"/>
<name>A0A6L2PVE6_COPFO</name>
<evidence type="ECO:0000256" key="1">
    <source>
        <dbReference type="ARBA" id="ARBA00004123"/>
    </source>
</evidence>
<comment type="similarity">
    <text evidence="2">Belongs to the SNAPC3/SRD2 family.</text>
</comment>
<dbReference type="InParanoid" id="A0A6L2PVE6"/>
<sequence length="374" mass="43329">MESVYEKGHRSWVSEKVCLGDYFSKFEAAVPNTTGATRNIMVPKLMDVSLSREEIKILSDTCSIDQLQVPEEPRVVDVKCVKTRPGLFDKSKMPETSELETLKFLSKRIVNEEVIGNLKYRSGIWITDTVSKARDLKVGKQFLVIVRVYEPFRHKVGIRKNHPPRCDQEIVLLGHQMLTDLRDKIHCPSDFAVAGELSENPDADLTQRTMDVYKSGFIFIEDTFYNDFRHHTNLDYSHVIRKWAATHGLGPFKTACMEKTKFEDLTVRMGYPYVYQHQGNCEHLIVFSDARLLHGNDSLTSKSYPCYRSLSSANARYCMLCNLYIARWITCENERVPYDPCYFCEHCFRSYNYVDGKKVGKFKAYRFFDKTTAL</sequence>
<evidence type="ECO:0000313" key="12">
    <source>
        <dbReference type="Proteomes" id="UP000502823"/>
    </source>
</evidence>
<proteinExistence type="inferred from homology"/>
<dbReference type="GO" id="GO:0005634">
    <property type="term" value="C:nucleus"/>
    <property type="evidence" value="ECO:0007669"/>
    <property type="project" value="UniProtKB-SubCell"/>
</dbReference>
<dbReference type="PANTHER" id="PTHR13421">
    <property type="entry name" value="SNRNA-ACTIVATING PROTEIN COMPLEX SUBUNIT 3"/>
    <property type="match status" value="1"/>
</dbReference>
<keyword evidence="12" id="KW-1185">Reference proteome</keyword>
<dbReference type="Pfam" id="PF12251">
    <property type="entry name" value="SNAPC3"/>
    <property type="match status" value="1"/>
</dbReference>
<keyword evidence="4" id="KW-0805">Transcription regulation</keyword>
<keyword evidence="5" id="KW-0238">DNA-binding</keyword>
<keyword evidence="7" id="KW-0539">Nucleus</keyword>
<gene>
    <name evidence="11" type="ORF">Cfor_11853</name>
</gene>
<protein>
    <recommendedName>
        <fullName evidence="3">snRNA-activating protein complex subunit 3</fullName>
    </recommendedName>
    <alternativeName>
        <fullName evidence="10">Small nuclear RNA-activating complex polypeptide 3</fullName>
    </alternativeName>
</protein>
<dbReference type="GO" id="GO:0003681">
    <property type="term" value="F:bent DNA binding"/>
    <property type="evidence" value="ECO:0007669"/>
    <property type="project" value="TreeGrafter"/>
</dbReference>
<dbReference type="GO" id="GO:0042796">
    <property type="term" value="P:snRNA transcription by RNA polymerase III"/>
    <property type="evidence" value="ECO:0007669"/>
    <property type="project" value="TreeGrafter"/>
</dbReference>
<accession>A0A6L2PVE6</accession>
<evidence type="ECO:0000256" key="6">
    <source>
        <dbReference type="ARBA" id="ARBA00023163"/>
    </source>
</evidence>
<dbReference type="FunCoup" id="A0A6L2PVE6">
    <property type="interactions" value="521"/>
</dbReference>
<evidence type="ECO:0000256" key="4">
    <source>
        <dbReference type="ARBA" id="ARBA00023015"/>
    </source>
</evidence>
<dbReference type="EMBL" id="BLKM01000641">
    <property type="protein sequence ID" value="GFG36519.1"/>
    <property type="molecule type" value="Genomic_DNA"/>
</dbReference>
<comment type="caution">
    <text evidence="11">The sequence shown here is derived from an EMBL/GenBank/DDBJ whole genome shotgun (WGS) entry which is preliminary data.</text>
</comment>
<reference evidence="12" key="1">
    <citation type="submission" date="2020-01" db="EMBL/GenBank/DDBJ databases">
        <title>Draft genome sequence of the Termite Coptotermes fromosanus.</title>
        <authorList>
            <person name="Itakura S."/>
            <person name="Yosikawa Y."/>
            <person name="Umezawa K."/>
        </authorList>
    </citation>
    <scope>NUCLEOTIDE SEQUENCE [LARGE SCALE GENOMIC DNA]</scope>
</reference>
<evidence type="ECO:0000256" key="3">
    <source>
        <dbReference type="ARBA" id="ARBA00013634"/>
    </source>
</evidence>
<dbReference type="GO" id="GO:0001046">
    <property type="term" value="F:core promoter sequence-specific DNA binding"/>
    <property type="evidence" value="ECO:0007669"/>
    <property type="project" value="TreeGrafter"/>
</dbReference>
<evidence type="ECO:0000256" key="2">
    <source>
        <dbReference type="ARBA" id="ARBA00010410"/>
    </source>
</evidence>
<dbReference type="InterPro" id="IPR022042">
    <property type="entry name" value="snRNA-activating_su3"/>
</dbReference>
<dbReference type="GO" id="GO:0042795">
    <property type="term" value="P:snRNA transcription by RNA polymerase II"/>
    <property type="evidence" value="ECO:0007669"/>
    <property type="project" value="TreeGrafter"/>
</dbReference>